<gene>
    <name evidence="2" type="ORF">EDL96_06670</name>
</gene>
<comment type="caution">
    <text evidence="2">The sequence shown here is derived from an EMBL/GenBank/DDBJ whole genome shotgun (WGS) entry which is preliminary data.</text>
</comment>
<sequence length="170" mass="19401">MEWIIIAIPLLLVLGILGLVAWRLHRSFAGIRRSGDQPEMLPHPRGRAVRFPVMQIGHALPVLPTISTARSMHPESIDVTPDGLDYAVWGRCHVPPDRVHYVDVPYRSADSFLTIHLHDRSLVISIMMISPLAAEDLITELALYYPLTRNAWEMVAYRYGPYDRKPWVMP</sequence>
<proteinExistence type="predicted"/>
<keyword evidence="3" id="KW-1185">Reference proteome</keyword>
<keyword evidence="1" id="KW-0472">Membrane</keyword>
<reference evidence="2 3" key="1">
    <citation type="submission" date="2018-10" db="EMBL/GenBank/DDBJ databases">
        <title>Kocuria sp. M5W7-7, whole genome shotgun sequence.</title>
        <authorList>
            <person name="Tuo L."/>
        </authorList>
    </citation>
    <scope>NUCLEOTIDE SEQUENCE [LARGE SCALE GENOMIC DNA]</scope>
    <source>
        <strain evidence="2 3">M5W7-7</strain>
    </source>
</reference>
<dbReference type="OrthoDB" id="9770871at2"/>
<dbReference type="EMBL" id="RKMF01000006">
    <property type="protein sequence ID" value="ROZ63597.1"/>
    <property type="molecule type" value="Genomic_DNA"/>
</dbReference>
<feature type="transmembrane region" description="Helical" evidence="1">
    <location>
        <begin position="6"/>
        <end position="24"/>
    </location>
</feature>
<evidence type="ECO:0000313" key="2">
    <source>
        <dbReference type="EMBL" id="ROZ63597.1"/>
    </source>
</evidence>
<keyword evidence="1" id="KW-0812">Transmembrane</keyword>
<organism evidence="2 3">
    <name type="scientific">Kocuria soli</name>
    <dbReference type="NCBI Taxonomy" id="2485125"/>
    <lineage>
        <taxon>Bacteria</taxon>
        <taxon>Bacillati</taxon>
        <taxon>Actinomycetota</taxon>
        <taxon>Actinomycetes</taxon>
        <taxon>Micrococcales</taxon>
        <taxon>Micrococcaceae</taxon>
        <taxon>Kocuria</taxon>
    </lineage>
</organism>
<accession>A0A3N3ZTU7</accession>
<evidence type="ECO:0008006" key="4">
    <source>
        <dbReference type="Google" id="ProtNLM"/>
    </source>
</evidence>
<dbReference type="Proteomes" id="UP000270616">
    <property type="component" value="Unassembled WGS sequence"/>
</dbReference>
<evidence type="ECO:0000256" key="1">
    <source>
        <dbReference type="SAM" id="Phobius"/>
    </source>
</evidence>
<dbReference type="AlphaFoldDB" id="A0A3N3ZTU7"/>
<dbReference type="RefSeq" id="WP_123825009.1">
    <property type="nucleotide sequence ID" value="NZ_RKMF01000006.1"/>
</dbReference>
<name>A0A3N3ZTU7_9MICC</name>
<evidence type="ECO:0000313" key="3">
    <source>
        <dbReference type="Proteomes" id="UP000270616"/>
    </source>
</evidence>
<protein>
    <recommendedName>
        <fullName evidence="4">DUF2550 family protein</fullName>
    </recommendedName>
</protein>
<keyword evidence="1" id="KW-1133">Transmembrane helix</keyword>